<feature type="signal peptide" evidence="1">
    <location>
        <begin position="1"/>
        <end position="20"/>
    </location>
</feature>
<reference evidence="2 3" key="1">
    <citation type="journal article" date="2006" name="Science">
        <title>Phytophthora genome sequences uncover evolutionary origins and mechanisms of pathogenesis.</title>
        <authorList>
            <person name="Tyler B.M."/>
            <person name="Tripathy S."/>
            <person name="Zhang X."/>
            <person name="Dehal P."/>
            <person name="Jiang R.H."/>
            <person name="Aerts A."/>
            <person name="Arredondo F.D."/>
            <person name="Baxter L."/>
            <person name="Bensasson D."/>
            <person name="Beynon J.L."/>
            <person name="Chapman J."/>
            <person name="Damasceno C.M."/>
            <person name="Dorrance A.E."/>
            <person name="Dou D."/>
            <person name="Dickerman A.W."/>
            <person name="Dubchak I.L."/>
            <person name="Garbelotto M."/>
            <person name="Gijzen M."/>
            <person name="Gordon S.G."/>
            <person name="Govers F."/>
            <person name="Grunwald N.J."/>
            <person name="Huang W."/>
            <person name="Ivors K.L."/>
            <person name="Jones R.W."/>
            <person name="Kamoun S."/>
            <person name="Krampis K."/>
            <person name="Lamour K.H."/>
            <person name="Lee M.K."/>
            <person name="McDonald W.H."/>
            <person name="Medina M."/>
            <person name="Meijer H.J."/>
            <person name="Nordberg E.K."/>
            <person name="Maclean D.J."/>
            <person name="Ospina-Giraldo M.D."/>
            <person name="Morris P.F."/>
            <person name="Phuntumart V."/>
            <person name="Putnam N.H."/>
            <person name="Rash S."/>
            <person name="Rose J.K."/>
            <person name="Sakihama Y."/>
            <person name="Salamov A.A."/>
            <person name="Savidor A."/>
            <person name="Scheuring C.F."/>
            <person name="Smith B.M."/>
            <person name="Sobral B.W."/>
            <person name="Terry A."/>
            <person name="Torto-Alalibo T.A."/>
            <person name="Win J."/>
            <person name="Xu Z."/>
            <person name="Zhang H."/>
            <person name="Grigoriev I.V."/>
            <person name="Rokhsar D.S."/>
            <person name="Boore J.L."/>
        </authorList>
    </citation>
    <scope>NUCLEOTIDE SEQUENCE [LARGE SCALE GENOMIC DNA]</scope>
    <source>
        <strain evidence="2 3">P6497</strain>
    </source>
</reference>
<evidence type="ECO:0000256" key="1">
    <source>
        <dbReference type="SAM" id="SignalP"/>
    </source>
</evidence>
<gene>
    <name evidence="2" type="ORF">PHYSODRAFT_260618</name>
</gene>
<evidence type="ECO:0000313" key="3">
    <source>
        <dbReference type="Proteomes" id="UP000002640"/>
    </source>
</evidence>
<dbReference type="EMBL" id="JH159159">
    <property type="protein sequence ID" value="EGZ10043.1"/>
    <property type="molecule type" value="Genomic_DNA"/>
</dbReference>
<organism evidence="2 3">
    <name type="scientific">Phytophthora sojae (strain P6497)</name>
    <name type="common">Soybean stem and root rot agent</name>
    <name type="synonym">Phytophthora megasperma f. sp. glycines</name>
    <dbReference type="NCBI Taxonomy" id="1094619"/>
    <lineage>
        <taxon>Eukaryota</taxon>
        <taxon>Sar</taxon>
        <taxon>Stramenopiles</taxon>
        <taxon>Oomycota</taxon>
        <taxon>Peronosporomycetes</taxon>
        <taxon>Peronosporales</taxon>
        <taxon>Peronosporaceae</taxon>
        <taxon>Phytophthora</taxon>
    </lineage>
</organism>
<dbReference type="InParanoid" id="G5A303"/>
<dbReference type="GeneID" id="20639198"/>
<dbReference type="KEGG" id="psoj:PHYSODRAFT_260618"/>
<keyword evidence="3" id="KW-1185">Reference proteome</keyword>
<keyword evidence="1" id="KW-0732">Signal</keyword>
<name>G5A303_PHYSP</name>
<feature type="chain" id="PRO_5003472892" evidence="1">
    <location>
        <begin position="21"/>
        <end position="80"/>
    </location>
</feature>
<evidence type="ECO:0000313" key="2">
    <source>
        <dbReference type="EMBL" id="EGZ10043.1"/>
    </source>
</evidence>
<dbReference type="Proteomes" id="UP000002640">
    <property type="component" value="Unassembled WGS sequence"/>
</dbReference>
<accession>G5A303</accession>
<dbReference type="SMR" id="G5A303"/>
<proteinExistence type="predicted"/>
<sequence length="80" mass="8051">MKFAAAAAALISFVIVGTSADGGSSACPGEICPLRPLPFAEVTASPTTTNMSSTFKTATTGGSKWTVLHQGTCNRSEGGK</sequence>
<protein>
    <submittedName>
        <fullName evidence="2">Uncharacterized protein</fullName>
    </submittedName>
</protein>
<dbReference type="AlphaFoldDB" id="G5A303"/>
<dbReference type="RefSeq" id="XP_009534904.1">
    <property type="nucleotide sequence ID" value="XM_009536609.1"/>
</dbReference>